<dbReference type="Proteomes" id="UP000036987">
    <property type="component" value="Unassembled WGS sequence"/>
</dbReference>
<proteinExistence type="inferred from homology"/>
<sequence length="334" mass="38545">MADDEQQKIKKIAAAAYDYEGDSRWADYWSNILIPPQTSRSDVIERYKRKFYKRYIDSDLVVESVPSKSTSQSTRPPTVEPQQTRSRRANVSATGTRTTSPAENAAPLGLNRQTIQFSVNAWILIVTLLGILPFGPKNLSNKASRLSLLGTALSSAYSLYILYGKPRAWNMSAIQIWFQSIVQTKDFVCVMYCLVLLSFQTTFKFSMLPLLGRALIHNARFLKHNFGQSFLYRKYLDHICFWVEANTTTISNLSSIVEIALGFLLIISLFSAYRNIVPTFMYWNLLKVMYRLPATGSYHRNTWAKISRVVMPYIYRNAMFLNTPLIYIQRWWLQ</sequence>
<evidence type="ECO:0000256" key="2">
    <source>
        <dbReference type="ARBA" id="ARBA00007322"/>
    </source>
</evidence>
<comment type="similarity">
    <text evidence="2">Belongs to the PER33/POM33 family.</text>
</comment>
<evidence type="ECO:0000313" key="9">
    <source>
        <dbReference type="Proteomes" id="UP000036987"/>
    </source>
</evidence>
<keyword evidence="4 7" id="KW-1133">Transmembrane helix</keyword>
<dbReference type="InterPro" id="IPR005344">
    <property type="entry name" value="TMEM33/Pom33"/>
</dbReference>
<dbReference type="OMA" id="WSKIGRT"/>
<keyword evidence="5 7" id="KW-0472">Membrane</keyword>
<dbReference type="GO" id="GO:0009507">
    <property type="term" value="C:chloroplast"/>
    <property type="evidence" value="ECO:0000318"/>
    <property type="project" value="GO_Central"/>
</dbReference>
<evidence type="ECO:0000256" key="3">
    <source>
        <dbReference type="ARBA" id="ARBA00022692"/>
    </source>
</evidence>
<evidence type="ECO:0000256" key="4">
    <source>
        <dbReference type="ARBA" id="ARBA00022989"/>
    </source>
</evidence>
<name>A0A0K9PXT4_ZOSMR</name>
<reference evidence="9" key="1">
    <citation type="journal article" date="2016" name="Nature">
        <title>The genome of the seagrass Zostera marina reveals angiosperm adaptation to the sea.</title>
        <authorList>
            <person name="Olsen J.L."/>
            <person name="Rouze P."/>
            <person name="Verhelst B."/>
            <person name="Lin Y.-C."/>
            <person name="Bayer T."/>
            <person name="Collen J."/>
            <person name="Dattolo E."/>
            <person name="De Paoli E."/>
            <person name="Dittami S."/>
            <person name="Maumus F."/>
            <person name="Michel G."/>
            <person name="Kersting A."/>
            <person name="Lauritano C."/>
            <person name="Lohaus R."/>
            <person name="Toepel M."/>
            <person name="Tonon T."/>
            <person name="Vanneste K."/>
            <person name="Amirebrahimi M."/>
            <person name="Brakel J."/>
            <person name="Bostroem C."/>
            <person name="Chovatia M."/>
            <person name="Grimwood J."/>
            <person name="Jenkins J.W."/>
            <person name="Jueterbock A."/>
            <person name="Mraz A."/>
            <person name="Stam W.T."/>
            <person name="Tice H."/>
            <person name="Bornberg-Bauer E."/>
            <person name="Green P.J."/>
            <person name="Pearson G.A."/>
            <person name="Procaccini G."/>
            <person name="Duarte C.M."/>
            <person name="Schmutz J."/>
            <person name="Reusch T.B.H."/>
            <person name="Van de Peer Y."/>
        </authorList>
    </citation>
    <scope>NUCLEOTIDE SEQUENCE [LARGE SCALE GENOMIC DNA]</scope>
    <source>
        <strain evidence="9">cv. Finnish</strain>
    </source>
</reference>
<dbReference type="OrthoDB" id="2017147at2759"/>
<evidence type="ECO:0000256" key="7">
    <source>
        <dbReference type="SAM" id="Phobius"/>
    </source>
</evidence>
<organism evidence="8 9">
    <name type="scientific">Zostera marina</name>
    <name type="common">Eelgrass</name>
    <dbReference type="NCBI Taxonomy" id="29655"/>
    <lineage>
        <taxon>Eukaryota</taxon>
        <taxon>Viridiplantae</taxon>
        <taxon>Streptophyta</taxon>
        <taxon>Embryophyta</taxon>
        <taxon>Tracheophyta</taxon>
        <taxon>Spermatophyta</taxon>
        <taxon>Magnoliopsida</taxon>
        <taxon>Liliopsida</taxon>
        <taxon>Zosteraceae</taxon>
        <taxon>Zostera</taxon>
    </lineage>
</organism>
<evidence type="ECO:0000313" key="8">
    <source>
        <dbReference type="EMBL" id="KMZ73047.1"/>
    </source>
</evidence>
<dbReference type="Pfam" id="PF03661">
    <property type="entry name" value="TMEM33_Pom33"/>
    <property type="match status" value="1"/>
</dbReference>
<dbReference type="GO" id="GO:0016020">
    <property type="term" value="C:membrane"/>
    <property type="evidence" value="ECO:0007669"/>
    <property type="project" value="UniProtKB-SubCell"/>
</dbReference>
<feature type="transmembrane region" description="Helical" evidence="7">
    <location>
        <begin position="146"/>
        <end position="163"/>
    </location>
</feature>
<feature type="compositionally biased region" description="Polar residues" evidence="6">
    <location>
        <begin position="66"/>
        <end position="102"/>
    </location>
</feature>
<keyword evidence="9" id="KW-1185">Reference proteome</keyword>
<accession>A0A0K9PXT4</accession>
<dbReference type="EMBL" id="LFYR01000607">
    <property type="protein sequence ID" value="KMZ73047.1"/>
    <property type="molecule type" value="Genomic_DNA"/>
</dbReference>
<dbReference type="GO" id="GO:0000976">
    <property type="term" value="F:transcription cis-regulatory region binding"/>
    <property type="evidence" value="ECO:0000318"/>
    <property type="project" value="GO_Central"/>
</dbReference>
<comment type="subcellular location">
    <subcellularLocation>
        <location evidence="1">Membrane</location>
        <topology evidence="1">Multi-pass membrane protein</topology>
    </subcellularLocation>
</comment>
<dbReference type="GO" id="GO:0016987">
    <property type="term" value="F:sigma factor activity"/>
    <property type="evidence" value="ECO:0000318"/>
    <property type="project" value="GO_Central"/>
</dbReference>
<comment type="caution">
    <text evidence="8">The sequence shown here is derived from an EMBL/GenBank/DDBJ whole genome shotgun (WGS) entry which is preliminary data.</text>
</comment>
<feature type="transmembrane region" description="Helical" evidence="7">
    <location>
        <begin position="253"/>
        <end position="273"/>
    </location>
</feature>
<dbReference type="GO" id="GO:1903865">
    <property type="term" value="C:sigma factor antagonist complex"/>
    <property type="evidence" value="ECO:0000318"/>
    <property type="project" value="GO_Central"/>
</dbReference>
<evidence type="ECO:0000256" key="1">
    <source>
        <dbReference type="ARBA" id="ARBA00004141"/>
    </source>
</evidence>
<feature type="region of interest" description="Disordered" evidence="6">
    <location>
        <begin position="66"/>
        <end position="105"/>
    </location>
</feature>
<evidence type="ECO:0000256" key="6">
    <source>
        <dbReference type="SAM" id="MobiDB-lite"/>
    </source>
</evidence>
<keyword evidence="3 7" id="KW-0812">Transmembrane</keyword>
<protein>
    <submittedName>
        <fullName evidence="8">Uncharacterized protein</fullName>
    </submittedName>
</protein>
<gene>
    <name evidence="8" type="ORF">ZOSMA_155G00450</name>
</gene>
<feature type="transmembrane region" description="Helical" evidence="7">
    <location>
        <begin position="117"/>
        <end position="134"/>
    </location>
</feature>
<dbReference type="GO" id="GO:0006355">
    <property type="term" value="P:regulation of DNA-templated transcription"/>
    <property type="evidence" value="ECO:0000318"/>
    <property type="project" value="GO_Central"/>
</dbReference>
<dbReference type="PANTHER" id="PTHR12703:SF4">
    <property type="entry name" value="TRANSMEMBRANE PROTEIN 33"/>
    <property type="match status" value="1"/>
</dbReference>
<dbReference type="InterPro" id="IPR051645">
    <property type="entry name" value="PER33/POM33_regulator"/>
</dbReference>
<evidence type="ECO:0000256" key="5">
    <source>
        <dbReference type="ARBA" id="ARBA00023136"/>
    </source>
</evidence>
<dbReference type="AlphaFoldDB" id="A0A0K9PXT4"/>
<dbReference type="PANTHER" id="PTHR12703">
    <property type="entry name" value="TRANSMEMBRANE PROTEIN 33"/>
    <property type="match status" value="1"/>
</dbReference>
<dbReference type="GO" id="GO:0003899">
    <property type="term" value="F:DNA-directed RNA polymerase activity"/>
    <property type="evidence" value="ECO:0000318"/>
    <property type="project" value="GO_Central"/>
</dbReference>